<accession>A0A1I0C545</accession>
<dbReference type="Proteomes" id="UP000199800">
    <property type="component" value="Unassembled WGS sequence"/>
</dbReference>
<dbReference type="Pfam" id="PF14478">
    <property type="entry name" value="DUF4430"/>
    <property type="match status" value="1"/>
</dbReference>
<evidence type="ECO:0000256" key="1">
    <source>
        <dbReference type="SAM" id="Phobius"/>
    </source>
</evidence>
<reference evidence="3 4" key="1">
    <citation type="submission" date="2016-10" db="EMBL/GenBank/DDBJ databases">
        <authorList>
            <person name="de Groot N.N."/>
        </authorList>
    </citation>
    <scope>NUCLEOTIDE SEQUENCE [LARGE SCALE GENOMIC DNA]</scope>
    <source>
        <strain evidence="3 4">DSM 1801</strain>
    </source>
</reference>
<dbReference type="RefSeq" id="WP_143066343.1">
    <property type="nucleotide sequence ID" value="NZ_FOHN01000009.1"/>
</dbReference>
<sequence>MNQNESKRDKIVAMIMFALAILIISGVKIHNNMQKNDNEKSILIHVIKADENYSNTYKVDTKENKLGDVLNSLGVAEFEESQYGRFLVSVDGYEADDTRQEWWKVLENNQLSKVGIDELQIQNNGSYTLQFCVGY</sequence>
<evidence type="ECO:0000259" key="2">
    <source>
        <dbReference type="Pfam" id="PF14478"/>
    </source>
</evidence>
<dbReference type="InterPro" id="IPR027954">
    <property type="entry name" value="Transcobalamin-like_C"/>
</dbReference>
<dbReference type="EMBL" id="FOHN01000009">
    <property type="protein sequence ID" value="SET14584.1"/>
    <property type="molecule type" value="Genomic_DNA"/>
</dbReference>
<keyword evidence="1" id="KW-1133">Transmembrane helix</keyword>
<organism evidence="3 4">
    <name type="scientific">[Clostridium] polysaccharolyticum</name>
    <dbReference type="NCBI Taxonomy" id="29364"/>
    <lineage>
        <taxon>Bacteria</taxon>
        <taxon>Bacillati</taxon>
        <taxon>Bacillota</taxon>
        <taxon>Clostridia</taxon>
        <taxon>Lachnospirales</taxon>
        <taxon>Lachnospiraceae</taxon>
    </lineage>
</organism>
<proteinExistence type="predicted"/>
<keyword evidence="1" id="KW-0812">Transmembrane</keyword>
<keyword evidence="1" id="KW-0472">Membrane</keyword>
<dbReference type="STRING" id="29364.SAMN04487772_10929"/>
<keyword evidence="4" id="KW-1185">Reference proteome</keyword>
<protein>
    <recommendedName>
        <fullName evidence="2">Transcobalamin-like C-terminal domain-containing protein</fullName>
    </recommendedName>
</protein>
<evidence type="ECO:0000313" key="3">
    <source>
        <dbReference type="EMBL" id="SET14584.1"/>
    </source>
</evidence>
<name>A0A1I0C545_9FIRM</name>
<feature type="transmembrane region" description="Helical" evidence="1">
    <location>
        <begin position="12"/>
        <end position="30"/>
    </location>
</feature>
<feature type="domain" description="Transcobalamin-like C-terminal" evidence="2">
    <location>
        <begin position="66"/>
        <end position="124"/>
    </location>
</feature>
<evidence type="ECO:0000313" key="4">
    <source>
        <dbReference type="Proteomes" id="UP000199800"/>
    </source>
</evidence>
<dbReference type="AlphaFoldDB" id="A0A1I0C545"/>
<dbReference type="Gene3D" id="2.170.130.30">
    <property type="match status" value="1"/>
</dbReference>
<dbReference type="OrthoDB" id="1906526at2"/>
<gene>
    <name evidence="3" type="ORF">SAMN04487772_10929</name>
</gene>